<dbReference type="AlphaFoldDB" id="A0A9P7JB15"/>
<protein>
    <submittedName>
        <fullName evidence="2">Kinase-like domain-containing protein</fullName>
    </submittedName>
</protein>
<dbReference type="GO" id="GO:0004674">
    <property type="term" value="F:protein serine/threonine kinase activity"/>
    <property type="evidence" value="ECO:0007669"/>
    <property type="project" value="TreeGrafter"/>
</dbReference>
<dbReference type="SUPFAM" id="SSF56112">
    <property type="entry name" value="Protein kinase-like (PK-like)"/>
    <property type="match status" value="1"/>
</dbReference>
<evidence type="ECO:0000313" key="3">
    <source>
        <dbReference type="Proteomes" id="UP000807769"/>
    </source>
</evidence>
<dbReference type="Proteomes" id="UP000807769">
    <property type="component" value="Unassembled WGS sequence"/>
</dbReference>
<sequence length="369" mass="41878">MRLIRNFHVQQTISDDIRVLCIQPSDILKYTSYPTASGGIGDVYKCIWNRGASSDDVAVKASQFPNLSDHECVRINKELDREIYIWTPLKHQYVLPLHGIVEQFGSFRALVSPWMPNGTLNSYLNTHETLSMMDRLRLLKQIAEGLQYLHDKDVIHSDLTNNNILVAADGSPRLADFAISNIMVQSKPAFEYHTGALRWVAPELLDPPEDQPILCTTKSTDIYSLGGIMLQVLYGKQPYWWLKSAIHVISAKFRHVEPIDSSIEIQPNHLDFMRRCWSMESELDLVMRCNGHGLQGKPRPNLYSGRLRLYLSRTDYDKPQDYRLRARTPATAPEPLALPVTCARSPHYSGNPQHTCVEVCHPGEGVTIA</sequence>
<accession>A0A9P7JB15</accession>
<dbReference type="GeneID" id="64636470"/>
<dbReference type="PANTHER" id="PTHR44329">
    <property type="entry name" value="SERINE/THREONINE-PROTEIN KINASE TNNI3K-RELATED"/>
    <property type="match status" value="1"/>
</dbReference>
<proteinExistence type="predicted"/>
<dbReference type="GO" id="GO:0005524">
    <property type="term" value="F:ATP binding"/>
    <property type="evidence" value="ECO:0007669"/>
    <property type="project" value="InterPro"/>
</dbReference>
<reference evidence="2" key="1">
    <citation type="journal article" date="2020" name="New Phytol.">
        <title>Comparative genomics reveals dynamic genome evolution in host specialist ectomycorrhizal fungi.</title>
        <authorList>
            <person name="Lofgren L.A."/>
            <person name="Nguyen N.H."/>
            <person name="Vilgalys R."/>
            <person name="Ruytinx J."/>
            <person name="Liao H.L."/>
            <person name="Branco S."/>
            <person name="Kuo A."/>
            <person name="LaButti K."/>
            <person name="Lipzen A."/>
            <person name="Andreopoulos W."/>
            <person name="Pangilinan J."/>
            <person name="Riley R."/>
            <person name="Hundley H."/>
            <person name="Na H."/>
            <person name="Barry K."/>
            <person name="Grigoriev I.V."/>
            <person name="Stajich J.E."/>
            <person name="Kennedy P.G."/>
        </authorList>
    </citation>
    <scope>NUCLEOTIDE SEQUENCE</scope>
    <source>
        <strain evidence="2">MN1</strain>
    </source>
</reference>
<dbReference type="OrthoDB" id="26722at2759"/>
<dbReference type="Pfam" id="PF00069">
    <property type="entry name" value="Pkinase"/>
    <property type="match status" value="1"/>
</dbReference>
<dbReference type="Gene3D" id="1.10.510.10">
    <property type="entry name" value="Transferase(Phosphotransferase) domain 1"/>
    <property type="match status" value="1"/>
</dbReference>
<keyword evidence="2" id="KW-0418">Kinase</keyword>
<gene>
    <name evidence="2" type="ORF">BJ212DRAFT_1589283</name>
</gene>
<evidence type="ECO:0000259" key="1">
    <source>
        <dbReference type="PROSITE" id="PS50011"/>
    </source>
</evidence>
<dbReference type="EMBL" id="JABBWG010000028">
    <property type="protein sequence ID" value="KAG1811848.1"/>
    <property type="molecule type" value="Genomic_DNA"/>
</dbReference>
<dbReference type="PROSITE" id="PS50011">
    <property type="entry name" value="PROTEIN_KINASE_DOM"/>
    <property type="match status" value="1"/>
</dbReference>
<keyword evidence="3" id="KW-1185">Reference proteome</keyword>
<dbReference type="InterPro" id="IPR008266">
    <property type="entry name" value="Tyr_kinase_AS"/>
</dbReference>
<dbReference type="InterPro" id="IPR000719">
    <property type="entry name" value="Prot_kinase_dom"/>
</dbReference>
<dbReference type="PROSITE" id="PS00109">
    <property type="entry name" value="PROTEIN_KINASE_TYR"/>
    <property type="match status" value="1"/>
</dbReference>
<dbReference type="RefSeq" id="XP_041190269.1">
    <property type="nucleotide sequence ID" value="XM_041342454.1"/>
</dbReference>
<dbReference type="InterPro" id="IPR051681">
    <property type="entry name" value="Ser/Thr_Kinases-Pseudokinases"/>
</dbReference>
<dbReference type="InterPro" id="IPR011009">
    <property type="entry name" value="Kinase-like_dom_sf"/>
</dbReference>
<evidence type="ECO:0000313" key="2">
    <source>
        <dbReference type="EMBL" id="KAG1811848.1"/>
    </source>
</evidence>
<organism evidence="2 3">
    <name type="scientific">Suillus subaureus</name>
    <dbReference type="NCBI Taxonomy" id="48587"/>
    <lineage>
        <taxon>Eukaryota</taxon>
        <taxon>Fungi</taxon>
        <taxon>Dikarya</taxon>
        <taxon>Basidiomycota</taxon>
        <taxon>Agaricomycotina</taxon>
        <taxon>Agaricomycetes</taxon>
        <taxon>Agaricomycetidae</taxon>
        <taxon>Boletales</taxon>
        <taxon>Suillineae</taxon>
        <taxon>Suillaceae</taxon>
        <taxon>Suillus</taxon>
    </lineage>
</organism>
<name>A0A9P7JB15_9AGAM</name>
<keyword evidence="2" id="KW-0808">Transferase</keyword>
<feature type="domain" description="Protein kinase" evidence="1">
    <location>
        <begin position="29"/>
        <end position="302"/>
    </location>
</feature>
<comment type="caution">
    <text evidence="2">The sequence shown here is derived from an EMBL/GenBank/DDBJ whole genome shotgun (WGS) entry which is preliminary data.</text>
</comment>